<feature type="domain" description="DUF5606" evidence="2">
    <location>
        <begin position="4"/>
        <end position="49"/>
    </location>
</feature>
<dbReference type="Gene3D" id="2.30.30.730">
    <property type="match status" value="1"/>
</dbReference>
<dbReference type="Pfam" id="PF21186">
    <property type="entry name" value="DUF6852"/>
    <property type="match status" value="1"/>
</dbReference>
<evidence type="ECO:0000259" key="2">
    <source>
        <dbReference type="Pfam" id="PF18347"/>
    </source>
</evidence>
<sequence>MDFNEVAAVSGKGGLFKVVSPTRTGVILEALDGSGKKIIANIQAKVSILSDISIYTTDEEGAVPLQDVLRKIHVEFKGDTGLTSSSDPDELKSFLKFILPEYDESRVYVSDIKKLVTWYNTMAKTLPELLEKKEEQEQTGEKPAEKEKKAAAPKAKKAATKTKSEK</sequence>
<feature type="region of interest" description="Disordered" evidence="1">
    <location>
        <begin position="129"/>
        <end position="166"/>
    </location>
</feature>
<evidence type="ECO:0000259" key="3">
    <source>
        <dbReference type="Pfam" id="PF21186"/>
    </source>
</evidence>
<evidence type="ECO:0000313" key="4">
    <source>
        <dbReference type="EMBL" id="MFH6984198.1"/>
    </source>
</evidence>
<proteinExistence type="predicted"/>
<dbReference type="InterPro" id="IPR049280">
    <property type="entry name" value="DUF6852"/>
</dbReference>
<organism evidence="4 5">
    <name type="scientific">Marinoscillum luteum</name>
    <dbReference type="NCBI Taxonomy" id="861051"/>
    <lineage>
        <taxon>Bacteria</taxon>
        <taxon>Pseudomonadati</taxon>
        <taxon>Bacteroidota</taxon>
        <taxon>Cytophagia</taxon>
        <taxon>Cytophagales</taxon>
        <taxon>Reichenbachiellaceae</taxon>
        <taxon>Marinoscillum</taxon>
    </lineage>
</organism>
<accession>A0ABW7N989</accession>
<comment type="caution">
    <text evidence="4">The sequence shown here is derived from an EMBL/GenBank/DDBJ whole genome shotgun (WGS) entry which is preliminary data.</text>
</comment>
<dbReference type="Proteomes" id="UP001610063">
    <property type="component" value="Unassembled WGS sequence"/>
</dbReference>
<dbReference type="InterPro" id="IPR049281">
    <property type="entry name" value="BVU_3817-like_C_sf"/>
</dbReference>
<name>A0ABW7N989_9BACT</name>
<feature type="domain" description="DUF6852" evidence="3">
    <location>
        <begin position="52"/>
        <end position="121"/>
    </location>
</feature>
<evidence type="ECO:0000256" key="1">
    <source>
        <dbReference type="SAM" id="MobiDB-lite"/>
    </source>
</evidence>
<feature type="compositionally biased region" description="Basic and acidic residues" evidence="1">
    <location>
        <begin position="129"/>
        <end position="150"/>
    </location>
</feature>
<reference evidence="4 5" key="1">
    <citation type="journal article" date="2013" name="Int. J. Syst. Evol. Microbiol.">
        <title>Marinoscillum luteum sp. nov., isolated from marine sediment.</title>
        <authorList>
            <person name="Cha I.T."/>
            <person name="Park S.J."/>
            <person name="Kim S.J."/>
            <person name="Kim J.G."/>
            <person name="Jung M.Y."/>
            <person name="Shin K.S."/>
            <person name="Kwon K.K."/>
            <person name="Yang S.H."/>
            <person name="Seo Y.S."/>
            <person name="Rhee S.K."/>
        </authorList>
    </citation>
    <scope>NUCLEOTIDE SEQUENCE [LARGE SCALE GENOMIC DNA]</scope>
    <source>
        <strain evidence="4 5">KCTC 23939</strain>
    </source>
</reference>
<dbReference type="EMBL" id="JBIPKE010000017">
    <property type="protein sequence ID" value="MFH6984198.1"/>
    <property type="molecule type" value="Genomic_DNA"/>
</dbReference>
<dbReference type="RefSeq" id="WP_395417594.1">
    <property type="nucleotide sequence ID" value="NZ_JBIPKE010000017.1"/>
</dbReference>
<keyword evidence="5" id="KW-1185">Reference proteome</keyword>
<dbReference type="InterPro" id="IPR049282">
    <property type="entry name" value="BVU_3817_N_sf"/>
</dbReference>
<evidence type="ECO:0000313" key="5">
    <source>
        <dbReference type="Proteomes" id="UP001610063"/>
    </source>
</evidence>
<gene>
    <name evidence="4" type="ORF">ACHKAR_12155</name>
</gene>
<dbReference type="Gene3D" id="1.10.10.1650">
    <property type="match status" value="1"/>
</dbReference>
<dbReference type="Pfam" id="PF18347">
    <property type="entry name" value="DUF5606"/>
    <property type="match status" value="1"/>
</dbReference>
<protein>
    <submittedName>
        <fullName evidence="4">DUF5606 domain-containing protein</fullName>
    </submittedName>
</protein>
<dbReference type="InterPro" id="IPR041218">
    <property type="entry name" value="DUF5606"/>
</dbReference>